<protein>
    <submittedName>
        <fullName evidence="2">Uncharacterized protein</fullName>
    </submittedName>
</protein>
<reference evidence="2" key="1">
    <citation type="submission" date="2022-07" db="EMBL/GenBank/DDBJ databases">
        <title>Fungi with potential for degradation of polypropylene.</title>
        <authorList>
            <person name="Gostincar C."/>
        </authorList>
    </citation>
    <scope>NUCLEOTIDE SEQUENCE</scope>
    <source>
        <strain evidence="2">EXF-13287</strain>
    </source>
</reference>
<feature type="compositionally biased region" description="Basic and acidic residues" evidence="1">
    <location>
        <begin position="207"/>
        <end position="216"/>
    </location>
</feature>
<proteinExistence type="predicted"/>
<dbReference type="AlphaFoldDB" id="A0AA38R9E2"/>
<evidence type="ECO:0000313" key="2">
    <source>
        <dbReference type="EMBL" id="KAJ9130061.1"/>
    </source>
</evidence>
<gene>
    <name evidence="2" type="ORF">NKR19_g10064</name>
</gene>
<feature type="region of interest" description="Disordered" evidence="1">
    <location>
        <begin position="1"/>
        <end position="61"/>
    </location>
</feature>
<feature type="region of interest" description="Disordered" evidence="1">
    <location>
        <begin position="158"/>
        <end position="216"/>
    </location>
</feature>
<feature type="compositionally biased region" description="Basic and acidic residues" evidence="1">
    <location>
        <begin position="158"/>
        <end position="180"/>
    </location>
</feature>
<evidence type="ECO:0000256" key="1">
    <source>
        <dbReference type="SAM" id="MobiDB-lite"/>
    </source>
</evidence>
<comment type="caution">
    <text evidence="2">The sequence shown here is derived from an EMBL/GenBank/DDBJ whole genome shotgun (WGS) entry which is preliminary data.</text>
</comment>
<name>A0AA38R9E2_9PEZI</name>
<sequence>PPPGGFASDNESLSSISSPSDVSDRELEYHLEDQKSRTARNSLPPPPPPGRGSYISDSDDEFERDPWNAVAVVGFRVYYKAAEDEGKKKAKGGEGQETVKIRVIRPVCFPVEKDGETEKKKVMLEGKVKETGMDESMVLDLDDSAKDATLQGEKLEDQILAVEEGKDGKDGGPDKNDNIEKAVSSVTDEVKVEDVKVEDVKAEDDDSKTTDSKKEQ</sequence>
<feature type="compositionally biased region" description="Basic and acidic residues" evidence="1">
    <location>
        <begin position="22"/>
        <end position="36"/>
    </location>
</feature>
<organism evidence="2 3">
    <name type="scientific">Coniochaeta hoffmannii</name>
    <dbReference type="NCBI Taxonomy" id="91930"/>
    <lineage>
        <taxon>Eukaryota</taxon>
        <taxon>Fungi</taxon>
        <taxon>Dikarya</taxon>
        <taxon>Ascomycota</taxon>
        <taxon>Pezizomycotina</taxon>
        <taxon>Sordariomycetes</taxon>
        <taxon>Sordariomycetidae</taxon>
        <taxon>Coniochaetales</taxon>
        <taxon>Coniochaetaceae</taxon>
        <taxon>Coniochaeta</taxon>
    </lineage>
</organism>
<accession>A0AA38R9E2</accession>
<feature type="compositionally biased region" description="Low complexity" evidence="1">
    <location>
        <begin position="8"/>
        <end position="21"/>
    </location>
</feature>
<evidence type="ECO:0000313" key="3">
    <source>
        <dbReference type="Proteomes" id="UP001174691"/>
    </source>
</evidence>
<feature type="compositionally biased region" description="Basic and acidic residues" evidence="1">
    <location>
        <begin position="188"/>
        <end position="200"/>
    </location>
</feature>
<feature type="non-terminal residue" evidence="2">
    <location>
        <position position="1"/>
    </location>
</feature>
<dbReference type="Proteomes" id="UP001174691">
    <property type="component" value="Unassembled WGS sequence"/>
</dbReference>
<keyword evidence="3" id="KW-1185">Reference proteome</keyword>
<dbReference type="EMBL" id="JANBVN010000287">
    <property type="protein sequence ID" value="KAJ9130061.1"/>
    <property type="molecule type" value="Genomic_DNA"/>
</dbReference>